<dbReference type="Gene3D" id="3.30.460.10">
    <property type="entry name" value="Beta Polymerase, domain 2"/>
    <property type="match status" value="1"/>
</dbReference>
<evidence type="ECO:0000313" key="1">
    <source>
        <dbReference type="EMBL" id="XCP93065.1"/>
    </source>
</evidence>
<proteinExistence type="predicted"/>
<reference evidence="1" key="1">
    <citation type="submission" date="2024-05" db="EMBL/GenBank/DDBJ databases">
        <title>Draft genome assemblies of 36 bacteria isolated from hibernating arctic ground squirrels.</title>
        <authorList>
            <person name="McKee H."/>
            <person name="Mullen L."/>
            <person name="Drown D.M."/>
            <person name="Duddleston K.N."/>
        </authorList>
    </citation>
    <scope>NUCLEOTIDE SEQUENCE</scope>
    <source>
        <strain evidence="1">AN1007</strain>
    </source>
</reference>
<organism evidence="1">
    <name type="scientific">Paenibacillus sp. AN1007</name>
    <dbReference type="NCBI Taxonomy" id="3151385"/>
    <lineage>
        <taxon>Bacteria</taxon>
        <taxon>Bacillati</taxon>
        <taxon>Bacillota</taxon>
        <taxon>Bacilli</taxon>
        <taxon>Bacillales</taxon>
        <taxon>Paenibacillaceae</taxon>
        <taxon>Paenibacillus</taxon>
    </lineage>
</organism>
<dbReference type="SUPFAM" id="SSF81301">
    <property type="entry name" value="Nucleotidyltransferase"/>
    <property type="match status" value="1"/>
</dbReference>
<accession>A0AAU8NAF6</accession>
<dbReference type="RefSeq" id="WP_366289553.1">
    <property type="nucleotide sequence ID" value="NZ_CP159992.1"/>
</dbReference>
<protein>
    <submittedName>
        <fullName evidence="1">GrpB family protein</fullName>
    </submittedName>
</protein>
<dbReference type="Pfam" id="PF04229">
    <property type="entry name" value="GrpB"/>
    <property type="match status" value="1"/>
</dbReference>
<dbReference type="EMBL" id="CP159992">
    <property type="protein sequence ID" value="XCP93065.1"/>
    <property type="molecule type" value="Genomic_DNA"/>
</dbReference>
<gene>
    <name evidence="1" type="ORF">ABXS70_17695</name>
</gene>
<name>A0AAU8NAF6_9BACL</name>
<sequence>MEITEYNPEWVESYLTEREHIMAALHDICLGMEHIGSTAVPGLGAKSLIDMMAGVSDLQVVQREHIDSLSVLGYEYMHKPDFPERLFFRKGQWRAGTHHLHVYKYQGEAWEDQLRFRNALRHDPRLMQTYDRLKRELAQQFRHDRVGYTSAKASFIQSVIQSAGL</sequence>
<dbReference type="InterPro" id="IPR043519">
    <property type="entry name" value="NT_sf"/>
</dbReference>
<dbReference type="PANTHER" id="PTHR34822:SF1">
    <property type="entry name" value="GRPB FAMILY PROTEIN"/>
    <property type="match status" value="1"/>
</dbReference>
<dbReference type="PANTHER" id="PTHR34822">
    <property type="entry name" value="GRPB DOMAIN PROTEIN (AFU_ORTHOLOGUE AFUA_1G01530)"/>
    <property type="match status" value="1"/>
</dbReference>
<dbReference type="InterPro" id="IPR007344">
    <property type="entry name" value="GrpB/CoaE"/>
</dbReference>
<dbReference type="AlphaFoldDB" id="A0AAU8NAF6"/>